<dbReference type="InterPro" id="IPR007253">
    <property type="entry name" value="Cell_wall-bd_2"/>
</dbReference>
<name>A0ABU1U160_9BACL</name>
<dbReference type="PANTHER" id="PTHR30032">
    <property type="entry name" value="N-ACETYLMURAMOYL-L-ALANINE AMIDASE-RELATED"/>
    <property type="match status" value="1"/>
</dbReference>
<dbReference type="Gene3D" id="3.40.50.12090">
    <property type="match status" value="2"/>
</dbReference>
<dbReference type="EMBL" id="JAVDWA010000003">
    <property type="protein sequence ID" value="MDR7073192.1"/>
    <property type="molecule type" value="Genomic_DNA"/>
</dbReference>
<evidence type="ECO:0000313" key="3">
    <source>
        <dbReference type="Proteomes" id="UP001258181"/>
    </source>
</evidence>
<protein>
    <submittedName>
        <fullName evidence="2">Cell wall-binding protein</fullName>
    </submittedName>
</protein>
<feature type="signal peptide" evidence="1">
    <location>
        <begin position="1"/>
        <end position="26"/>
    </location>
</feature>
<dbReference type="InterPro" id="IPR051922">
    <property type="entry name" value="Bact_Sporulation_Assoc"/>
</dbReference>
<evidence type="ECO:0000313" key="2">
    <source>
        <dbReference type="EMBL" id="MDR7073192.1"/>
    </source>
</evidence>
<organism evidence="2 3">
    <name type="scientific">Fictibacillus barbaricus</name>
    <dbReference type="NCBI Taxonomy" id="182136"/>
    <lineage>
        <taxon>Bacteria</taxon>
        <taxon>Bacillati</taxon>
        <taxon>Bacillota</taxon>
        <taxon>Bacilli</taxon>
        <taxon>Bacillales</taxon>
        <taxon>Fictibacillaceae</taxon>
        <taxon>Fictibacillus</taxon>
    </lineage>
</organism>
<reference evidence="2 3" key="1">
    <citation type="submission" date="2023-07" db="EMBL/GenBank/DDBJ databases">
        <title>Sorghum-associated microbial communities from plants grown in Nebraska, USA.</title>
        <authorList>
            <person name="Schachtman D."/>
        </authorList>
    </citation>
    <scope>NUCLEOTIDE SEQUENCE [LARGE SCALE GENOMIC DNA]</scope>
    <source>
        <strain evidence="2 3">BE211</strain>
    </source>
</reference>
<keyword evidence="1" id="KW-0732">Signal</keyword>
<proteinExistence type="predicted"/>
<gene>
    <name evidence="2" type="ORF">J2X07_002178</name>
</gene>
<dbReference type="Proteomes" id="UP001258181">
    <property type="component" value="Unassembled WGS sequence"/>
</dbReference>
<dbReference type="Pfam" id="PF04122">
    <property type="entry name" value="CW_binding_2"/>
    <property type="match status" value="3"/>
</dbReference>
<dbReference type="PANTHER" id="PTHR30032:SF1">
    <property type="entry name" value="N-ACETYLMURAMOYL-L-ALANINE AMIDASE LYTC"/>
    <property type="match status" value="1"/>
</dbReference>
<accession>A0ABU1U160</accession>
<comment type="caution">
    <text evidence="2">The sequence shown here is derived from an EMBL/GenBank/DDBJ whole genome shotgun (WGS) entry which is preliminary data.</text>
</comment>
<evidence type="ECO:0000256" key="1">
    <source>
        <dbReference type="SAM" id="SignalP"/>
    </source>
</evidence>
<feature type="chain" id="PRO_5046274206" evidence="1">
    <location>
        <begin position="27"/>
        <end position="543"/>
    </location>
</feature>
<dbReference type="RefSeq" id="WP_310258700.1">
    <property type="nucleotide sequence ID" value="NZ_JAVDWA010000003.1"/>
</dbReference>
<sequence length="543" mass="58422">MKSKKIASAVSFSLLTSLFLTTAVSAESNNQQIHPLSERNTIQSPNFSMQALQTSVTYKNNIDIYTMHEYYFSTNGGHFEVSQQNTETEEIYFSIIDANTEEPFEFDDPYTFDLPPGEYIFEVEGFSDKPTPYEFSLSGSFTDQPATQLPSIAITSPATHEVRLAKGSTRMSVKGTTDADALDLYFNYNDPKELDVTFNETLNVQPGFNTFALNALDSTTLNAVWSTYNVISPGLKRIGGKDRYEVSTGISQELDSRDAYSGTVIISRGDLYTDALSGGPLAASEGAPVLLTATKALPTNTVTELKRLKPEKAIILGGTGSVSTNVENQLKSLGIQTIQRIGGKDRFAVSAGVAAKVADYADTAIIASGMNFPDALSASGMAGYMGMPILLVGTNSVPDSIQTFIKNNANISHFIIVGGPATVSDNVKTKISQLRTGAKVERIGGLNRYQVSVNVTNYGIKNYGMDLSTLVVARGDVFADALSGSPLAAFMGAPILLTTSNKLEANINNYLTQNKGETDYTYILGGTGSITPAVEQQLSNFIK</sequence>
<keyword evidence="3" id="KW-1185">Reference proteome</keyword>